<dbReference type="GO" id="GO:0043066">
    <property type="term" value="P:negative regulation of apoptotic process"/>
    <property type="evidence" value="ECO:0007669"/>
    <property type="project" value="TreeGrafter"/>
</dbReference>
<dbReference type="GO" id="GO:0031625">
    <property type="term" value="F:ubiquitin protein ligase binding"/>
    <property type="evidence" value="ECO:0007669"/>
    <property type="project" value="UniProtKB-ARBA"/>
</dbReference>
<evidence type="ECO:0000256" key="7">
    <source>
        <dbReference type="SAM" id="MobiDB-lite"/>
    </source>
</evidence>
<keyword evidence="4 6" id="KW-0863">Zinc-finger</keyword>
<dbReference type="GO" id="GO:0061630">
    <property type="term" value="F:ubiquitin protein ligase activity"/>
    <property type="evidence" value="ECO:0007669"/>
    <property type="project" value="TreeGrafter"/>
</dbReference>
<dbReference type="GeneID" id="112686708"/>
<feature type="compositionally biased region" description="Low complexity" evidence="7">
    <location>
        <begin position="398"/>
        <end position="412"/>
    </location>
</feature>
<dbReference type="Pfam" id="PF13920">
    <property type="entry name" value="zf-C3HC4_3"/>
    <property type="match status" value="1"/>
</dbReference>
<dbReference type="GO" id="GO:0043027">
    <property type="term" value="F:cysteine-type endopeptidase inhibitor activity involved in apoptotic process"/>
    <property type="evidence" value="ECO:0007669"/>
    <property type="project" value="UniProtKB-ARBA"/>
</dbReference>
<sequence>MDRAGVRLNDARGQNANRRLFHTTTLTSHNGSTRSRLNDNKYLGIIATYMIEHSTLNHSSFSLMESQPIDLKNESNRLATFTGWPLSFIISPKSLAAAGFYYTKHTDKVKCAFCNICVCRWEFGDNAVDEHKRHNPNCSFILSQDCGNIPVIEGIQLRGEFVETHKETGEPIDIQGLGVRAHQVAFHLNYNSFAARLKSFKGWKNESQKPEDLAIAGFFFSGSNDEVRCYYCDGGLQNWEMTDNPWVEHAKWFPNCGFLNLVKGEKFLDGNLVERFNALLNRSSNTSSSSQEGNMVSIHQTDDTTLNGTSSSTTGDQQISDLMVLPEAMTALQLGLQPDHIRQAIRNNIQDIGRPFRRTDSFIQQILVEVTLPVEGDSVTIEDFLQREAALLRPNTFDSQSLSDESNSFDSSESSEDFDLIIESEENSDNEELRPSDQNTTNTENETSGPNEIAIEADSMQISQSSNIDIKEKVNEPIVETENIKLSQSDLEEENRRLKEARLCKICLDQELGVVMLPCAHLVACITCASSLPDCPLCRQTIKATVRTFLS</sequence>
<dbReference type="GO" id="GO:0070936">
    <property type="term" value="P:protein K48-linked ubiquitination"/>
    <property type="evidence" value="ECO:0007669"/>
    <property type="project" value="UniProtKB-ARBA"/>
</dbReference>
<proteinExistence type="inferred from homology"/>
<dbReference type="GO" id="GO:0022416">
    <property type="term" value="P:chaeta development"/>
    <property type="evidence" value="ECO:0007669"/>
    <property type="project" value="UniProtKB-ARBA"/>
</dbReference>
<evidence type="ECO:0000256" key="6">
    <source>
        <dbReference type="PROSITE-ProRule" id="PRU00175"/>
    </source>
</evidence>
<dbReference type="SMART" id="SM00184">
    <property type="entry name" value="RING"/>
    <property type="match status" value="1"/>
</dbReference>
<dbReference type="GO" id="GO:0031398">
    <property type="term" value="P:positive regulation of protein ubiquitination"/>
    <property type="evidence" value="ECO:0007669"/>
    <property type="project" value="TreeGrafter"/>
</dbReference>
<organism evidence="9 10">
    <name type="scientific">Sipha flava</name>
    <name type="common">yellow sugarcane aphid</name>
    <dbReference type="NCBI Taxonomy" id="143950"/>
    <lineage>
        <taxon>Eukaryota</taxon>
        <taxon>Metazoa</taxon>
        <taxon>Ecdysozoa</taxon>
        <taxon>Arthropoda</taxon>
        <taxon>Hexapoda</taxon>
        <taxon>Insecta</taxon>
        <taxon>Pterygota</taxon>
        <taxon>Neoptera</taxon>
        <taxon>Paraneoptera</taxon>
        <taxon>Hemiptera</taxon>
        <taxon>Sternorrhyncha</taxon>
        <taxon>Aphidomorpha</taxon>
        <taxon>Aphidoidea</taxon>
        <taxon>Aphididae</taxon>
        <taxon>Sipha</taxon>
    </lineage>
</organism>
<dbReference type="OrthoDB" id="774873at2759"/>
<keyword evidence="2" id="KW-0053">Apoptosis</keyword>
<dbReference type="FunFam" id="3.30.40.10:FF:000184">
    <property type="entry name" value="Baculoviral IAP repeat containing 2"/>
    <property type="match status" value="1"/>
</dbReference>
<dbReference type="GO" id="GO:0089720">
    <property type="term" value="F:caspase binding"/>
    <property type="evidence" value="ECO:0007669"/>
    <property type="project" value="UniProtKB-ARBA"/>
</dbReference>
<accession>A0A8B8FVQ1</accession>
<dbReference type="InterPro" id="IPR001370">
    <property type="entry name" value="BIR_rpt"/>
</dbReference>
<dbReference type="AlphaFoldDB" id="A0A8B8FVQ1"/>
<dbReference type="RefSeq" id="XP_025414907.1">
    <property type="nucleotide sequence ID" value="XM_025559122.1"/>
</dbReference>
<keyword evidence="3" id="KW-0479">Metal-binding</keyword>
<dbReference type="PROSITE" id="PS50089">
    <property type="entry name" value="ZF_RING_2"/>
    <property type="match status" value="1"/>
</dbReference>
<name>A0A8B8FVQ1_9HEMI</name>
<dbReference type="PANTHER" id="PTHR10044:SF139">
    <property type="entry name" value="DEATH-ASSOCIATED INHIBITOR OF APOPTOSIS 2"/>
    <property type="match status" value="1"/>
</dbReference>
<dbReference type="GO" id="GO:0005829">
    <property type="term" value="C:cytosol"/>
    <property type="evidence" value="ECO:0007669"/>
    <property type="project" value="UniProtKB-ARBA"/>
</dbReference>
<dbReference type="GO" id="GO:0051726">
    <property type="term" value="P:regulation of cell cycle"/>
    <property type="evidence" value="ECO:0007669"/>
    <property type="project" value="TreeGrafter"/>
</dbReference>
<dbReference type="CDD" id="cd16713">
    <property type="entry name" value="RING-HC_BIRC2_3_7"/>
    <property type="match status" value="1"/>
</dbReference>
<feature type="compositionally biased region" description="Polar residues" evidence="7">
    <location>
        <begin position="436"/>
        <end position="450"/>
    </location>
</feature>
<evidence type="ECO:0000313" key="9">
    <source>
        <dbReference type="Proteomes" id="UP000694846"/>
    </source>
</evidence>
<dbReference type="InterPro" id="IPR011029">
    <property type="entry name" value="DEATH-like_dom_sf"/>
</dbReference>
<dbReference type="GO" id="GO:0005634">
    <property type="term" value="C:nucleus"/>
    <property type="evidence" value="ECO:0007669"/>
    <property type="project" value="TreeGrafter"/>
</dbReference>
<dbReference type="Pfam" id="PF00653">
    <property type="entry name" value="BIR"/>
    <property type="match status" value="2"/>
</dbReference>
<feature type="region of interest" description="Disordered" evidence="7">
    <location>
        <begin position="396"/>
        <end position="451"/>
    </location>
</feature>
<evidence type="ECO:0000256" key="4">
    <source>
        <dbReference type="ARBA" id="ARBA00022771"/>
    </source>
</evidence>
<feature type="domain" description="RING-type" evidence="8">
    <location>
        <begin position="504"/>
        <end position="539"/>
    </location>
</feature>
<dbReference type="GO" id="GO:0006915">
    <property type="term" value="P:apoptotic process"/>
    <property type="evidence" value="ECO:0007669"/>
    <property type="project" value="UniProtKB-KW"/>
</dbReference>
<dbReference type="Gene3D" id="1.10.8.10">
    <property type="entry name" value="DNA helicase RuvA subunit, C-terminal domain"/>
    <property type="match status" value="1"/>
</dbReference>
<dbReference type="SMART" id="SM00238">
    <property type="entry name" value="BIR"/>
    <property type="match status" value="2"/>
</dbReference>
<keyword evidence="5" id="KW-0862">Zinc</keyword>
<evidence type="ECO:0000256" key="1">
    <source>
        <dbReference type="ARBA" id="ARBA00006672"/>
    </source>
</evidence>
<keyword evidence="9" id="KW-1185">Reference proteome</keyword>
<evidence type="ECO:0000256" key="2">
    <source>
        <dbReference type="ARBA" id="ARBA00022703"/>
    </source>
</evidence>
<dbReference type="GO" id="GO:0048471">
    <property type="term" value="C:perinuclear region of cytoplasm"/>
    <property type="evidence" value="ECO:0007669"/>
    <property type="project" value="UniProtKB-ARBA"/>
</dbReference>
<dbReference type="PROSITE" id="PS50143">
    <property type="entry name" value="BIR_REPEAT_2"/>
    <property type="match status" value="2"/>
</dbReference>
<dbReference type="FunFam" id="1.10.1170.10:FF:000002">
    <property type="entry name" value="Baculoviral IAP repeat containing 7"/>
    <property type="match status" value="1"/>
</dbReference>
<dbReference type="GO" id="GO:0008270">
    <property type="term" value="F:zinc ion binding"/>
    <property type="evidence" value="ECO:0007669"/>
    <property type="project" value="UniProtKB-KW"/>
</dbReference>
<gene>
    <name evidence="10" type="primary">LOC112686708</name>
</gene>
<evidence type="ECO:0000259" key="8">
    <source>
        <dbReference type="PROSITE" id="PS50089"/>
    </source>
</evidence>
<reference evidence="10" key="1">
    <citation type="submission" date="2025-08" db="UniProtKB">
        <authorList>
            <consortium name="RefSeq"/>
        </authorList>
    </citation>
    <scope>IDENTIFICATION</scope>
    <source>
        <tissue evidence="10">Whole body</tissue>
    </source>
</reference>
<evidence type="ECO:0000256" key="5">
    <source>
        <dbReference type="ARBA" id="ARBA00022833"/>
    </source>
</evidence>
<protein>
    <submittedName>
        <fullName evidence="10">Death-associated inhibitor of apoptosis 2-like</fullName>
    </submittedName>
</protein>
<dbReference type="PANTHER" id="PTHR10044">
    <property type="entry name" value="INHIBITOR OF APOPTOSIS"/>
    <property type="match status" value="1"/>
</dbReference>
<feature type="compositionally biased region" description="Acidic residues" evidence="7">
    <location>
        <begin position="413"/>
        <end position="430"/>
    </location>
</feature>
<dbReference type="SUPFAM" id="SSF57924">
    <property type="entry name" value="Inhibitor of apoptosis (IAP) repeat"/>
    <property type="match status" value="2"/>
</dbReference>
<dbReference type="Proteomes" id="UP000694846">
    <property type="component" value="Unplaced"/>
</dbReference>
<dbReference type="GO" id="GO:0004869">
    <property type="term" value="F:cysteine-type endopeptidase inhibitor activity"/>
    <property type="evidence" value="ECO:0007669"/>
    <property type="project" value="UniProtKB-ARBA"/>
</dbReference>
<dbReference type="InterPro" id="IPR050784">
    <property type="entry name" value="IAP"/>
</dbReference>
<evidence type="ECO:0000313" key="10">
    <source>
        <dbReference type="RefSeq" id="XP_025414907.1"/>
    </source>
</evidence>
<dbReference type="InterPro" id="IPR001841">
    <property type="entry name" value="Znf_RING"/>
</dbReference>
<dbReference type="Gene3D" id="1.10.1170.10">
    <property type="entry name" value="Inhibitor Of Apoptosis Protein (2mihbC-IAP-1), Chain A"/>
    <property type="match status" value="2"/>
</dbReference>
<dbReference type="Gene3D" id="1.10.533.10">
    <property type="entry name" value="Death Domain, Fas"/>
    <property type="match status" value="1"/>
</dbReference>
<dbReference type="CDD" id="cd00022">
    <property type="entry name" value="BIR"/>
    <property type="match status" value="2"/>
</dbReference>
<dbReference type="PROSITE" id="PS01282">
    <property type="entry name" value="BIR_REPEAT_1"/>
    <property type="match status" value="1"/>
</dbReference>
<evidence type="ECO:0000256" key="3">
    <source>
        <dbReference type="ARBA" id="ARBA00022723"/>
    </source>
</evidence>
<comment type="similarity">
    <text evidence="1">Belongs to the IAP family.</text>
</comment>